<dbReference type="GO" id="GO:0003677">
    <property type="term" value="F:DNA binding"/>
    <property type="evidence" value="ECO:0007669"/>
    <property type="project" value="UniProtKB-KW"/>
</dbReference>
<evidence type="ECO:0000313" key="1">
    <source>
        <dbReference type="EMBL" id="MFC4308123.1"/>
    </source>
</evidence>
<comment type="caution">
    <text evidence="1">The sequence shown here is derived from an EMBL/GenBank/DDBJ whole genome shotgun (WGS) entry which is preliminary data.</text>
</comment>
<reference evidence="2" key="1">
    <citation type="journal article" date="2019" name="Int. J. Syst. Evol. Microbiol.">
        <title>The Global Catalogue of Microorganisms (GCM) 10K type strain sequencing project: providing services to taxonomists for standard genome sequencing and annotation.</title>
        <authorList>
            <consortium name="The Broad Institute Genomics Platform"/>
            <consortium name="The Broad Institute Genome Sequencing Center for Infectious Disease"/>
            <person name="Wu L."/>
            <person name="Ma J."/>
        </authorList>
    </citation>
    <scope>NUCLEOTIDE SEQUENCE [LARGE SCALE GENOMIC DNA]</scope>
    <source>
        <strain evidence="2">CGMCC 1.10759</strain>
    </source>
</reference>
<name>A0ABV8SNH8_9GAMM</name>
<dbReference type="EMBL" id="JBHSDU010000001">
    <property type="protein sequence ID" value="MFC4308123.1"/>
    <property type="molecule type" value="Genomic_DNA"/>
</dbReference>
<gene>
    <name evidence="1" type="ORF">ACFPN2_03425</name>
</gene>
<dbReference type="SUPFAM" id="SSF142906">
    <property type="entry name" value="YjbR-like"/>
    <property type="match status" value="1"/>
</dbReference>
<sequence length="125" mass="14006">MSRKPSADKVRTRVAAIVERLPEAKAVRSGEHLSLEVRQRRFGWFLADHHGDGRLALSCKAPPLLVGQLQQLVPEQFHLPKYVASKGWIGLWLDVPKVDWDQVEICLVEAYRMAAPKTLAAQLSG</sequence>
<accession>A0ABV8SNH8</accession>
<dbReference type="Proteomes" id="UP001595904">
    <property type="component" value="Unassembled WGS sequence"/>
</dbReference>
<proteinExistence type="predicted"/>
<protein>
    <submittedName>
        <fullName evidence="1">MmcQ/YjbR family DNA-binding protein</fullName>
    </submittedName>
</protein>
<evidence type="ECO:0000313" key="2">
    <source>
        <dbReference type="Proteomes" id="UP001595904"/>
    </source>
</evidence>
<dbReference type="RefSeq" id="WP_380594982.1">
    <property type="nucleotide sequence ID" value="NZ_JBHSDU010000001.1"/>
</dbReference>
<dbReference type="Gene3D" id="3.90.1150.30">
    <property type="match status" value="1"/>
</dbReference>
<organism evidence="1 2">
    <name type="scientific">Steroidobacter flavus</name>
    <dbReference type="NCBI Taxonomy" id="1842136"/>
    <lineage>
        <taxon>Bacteria</taxon>
        <taxon>Pseudomonadati</taxon>
        <taxon>Pseudomonadota</taxon>
        <taxon>Gammaproteobacteria</taxon>
        <taxon>Steroidobacterales</taxon>
        <taxon>Steroidobacteraceae</taxon>
        <taxon>Steroidobacter</taxon>
    </lineage>
</organism>
<keyword evidence="2" id="KW-1185">Reference proteome</keyword>
<keyword evidence="1" id="KW-0238">DNA-binding</keyword>
<dbReference type="InterPro" id="IPR038056">
    <property type="entry name" value="YjbR-like_sf"/>
</dbReference>